<dbReference type="AlphaFoldDB" id="A0A0S4U572"/>
<reference evidence="5" key="3">
    <citation type="submission" date="2018-01" db="EMBL/GenBank/DDBJ databases">
        <title>Raltonia solanacearum P824 infects blueberry.</title>
        <authorList>
            <person name="Bocsanczy A.M."/>
            <person name="Norman D.J."/>
        </authorList>
    </citation>
    <scope>NUCLEOTIDE SEQUENCE [LARGE SCALE GENOMIC DNA]</scope>
    <source>
        <strain evidence="5">P824</strain>
    </source>
</reference>
<evidence type="ECO:0000313" key="1">
    <source>
        <dbReference type="EMBL" id="AYA47886.1"/>
    </source>
</evidence>
<protein>
    <submittedName>
        <fullName evidence="2">Uncharacterized protein</fullName>
    </submittedName>
</protein>
<reference evidence="2" key="1">
    <citation type="submission" date="2015-10" db="EMBL/GenBank/DDBJ databases">
        <authorList>
            <person name="Gilbert D.G."/>
        </authorList>
    </citation>
    <scope>NUCLEOTIDE SEQUENCE</scope>
    <source>
        <strain evidence="2">Phyl III-seqv23</strain>
    </source>
</reference>
<organism evidence="2">
    <name type="scientific">Ralstonia solanacearum</name>
    <name type="common">Pseudomonas solanacearum</name>
    <dbReference type="NCBI Taxonomy" id="305"/>
    <lineage>
        <taxon>Bacteria</taxon>
        <taxon>Pseudomonadati</taxon>
        <taxon>Pseudomonadota</taxon>
        <taxon>Betaproteobacteria</taxon>
        <taxon>Burkholderiales</taxon>
        <taxon>Burkholderiaceae</taxon>
        <taxon>Ralstonia</taxon>
        <taxon>Ralstonia solanacearum species complex</taxon>
    </lineage>
</organism>
<evidence type="ECO:0000313" key="5">
    <source>
        <dbReference type="Proteomes" id="UP000262427"/>
    </source>
</evidence>
<gene>
    <name evidence="2" type="ORF">PSS4_v1_300004</name>
    <name evidence="1" type="ORF">RSP824_16210</name>
    <name evidence="3" type="ORF">RUN1985_v1_170025</name>
    <name evidence="4" type="ORF">RUN215_v1_90067</name>
</gene>
<evidence type="ECO:0000313" key="4">
    <source>
        <dbReference type="EMBL" id="CUV53174.1"/>
    </source>
</evidence>
<dbReference type="EMBL" id="LN899820">
    <property type="protein sequence ID" value="CUV53174.1"/>
    <property type="molecule type" value="Genomic_DNA"/>
</dbReference>
<reference evidence="1" key="2">
    <citation type="submission" date="2018-01" db="EMBL/GenBank/DDBJ databases">
        <title>Ralstonia pseudosolanacearum P824 infects blueberry.</title>
        <authorList>
            <person name="Bocsanczy A.M."/>
            <person name="Norman D.J."/>
        </authorList>
    </citation>
    <scope>NUCLEOTIDE SEQUENCE</scope>
    <source>
        <strain evidence="1">P824</strain>
    </source>
</reference>
<proteinExistence type="predicted"/>
<dbReference type="EMBL" id="CP025741">
    <property type="protein sequence ID" value="AYA47886.1"/>
    <property type="molecule type" value="Genomic_DNA"/>
</dbReference>
<dbReference type="EMBL" id="LN899824">
    <property type="protein sequence ID" value="CUV28105.1"/>
    <property type="molecule type" value="Genomic_DNA"/>
</dbReference>
<evidence type="ECO:0000313" key="2">
    <source>
        <dbReference type="EMBL" id="CUV17386.1"/>
    </source>
</evidence>
<sequence>MSQDNPSLRELITKWLGPSDTPHLRITRRRHPGLEHGCVLAELRTSTRPLALIFFRHQSGCWRR</sequence>
<name>A0A0S4U572_RALSL</name>
<dbReference type="Proteomes" id="UP000262427">
    <property type="component" value="Chromosome CM"/>
</dbReference>
<accession>A0A0S4U572</accession>
<evidence type="ECO:0000313" key="3">
    <source>
        <dbReference type="EMBL" id="CUV28105.1"/>
    </source>
</evidence>
<dbReference type="EMBL" id="LN899821">
    <property type="protein sequence ID" value="CUV17386.1"/>
    <property type="molecule type" value="Genomic_DNA"/>
</dbReference>